<organism evidence="1 2">
    <name type="scientific">Ambispora gerdemannii</name>
    <dbReference type="NCBI Taxonomy" id="144530"/>
    <lineage>
        <taxon>Eukaryota</taxon>
        <taxon>Fungi</taxon>
        <taxon>Fungi incertae sedis</taxon>
        <taxon>Mucoromycota</taxon>
        <taxon>Glomeromycotina</taxon>
        <taxon>Glomeromycetes</taxon>
        <taxon>Archaeosporales</taxon>
        <taxon>Ambisporaceae</taxon>
        <taxon>Ambispora</taxon>
    </lineage>
</organism>
<feature type="non-terminal residue" evidence="1">
    <location>
        <position position="40"/>
    </location>
</feature>
<dbReference type="EMBL" id="CAJVPL010018278">
    <property type="protein sequence ID" value="CAG8701495.1"/>
    <property type="molecule type" value="Genomic_DNA"/>
</dbReference>
<comment type="caution">
    <text evidence="1">The sequence shown here is derived from an EMBL/GenBank/DDBJ whole genome shotgun (WGS) entry which is preliminary data.</text>
</comment>
<evidence type="ECO:0000313" key="2">
    <source>
        <dbReference type="Proteomes" id="UP000789831"/>
    </source>
</evidence>
<proteinExistence type="predicted"/>
<evidence type="ECO:0000313" key="1">
    <source>
        <dbReference type="EMBL" id="CAG8701495.1"/>
    </source>
</evidence>
<protein>
    <submittedName>
        <fullName evidence="1">9002_t:CDS:1</fullName>
    </submittedName>
</protein>
<dbReference type="AlphaFoldDB" id="A0A9N9HQV8"/>
<name>A0A9N9HQV8_9GLOM</name>
<feature type="non-terminal residue" evidence="1">
    <location>
        <position position="1"/>
    </location>
</feature>
<reference evidence="1" key="1">
    <citation type="submission" date="2021-06" db="EMBL/GenBank/DDBJ databases">
        <authorList>
            <person name="Kallberg Y."/>
            <person name="Tangrot J."/>
            <person name="Rosling A."/>
        </authorList>
    </citation>
    <scope>NUCLEOTIDE SEQUENCE</scope>
    <source>
        <strain evidence="1">MT106</strain>
    </source>
</reference>
<gene>
    <name evidence="1" type="ORF">AGERDE_LOCUS13532</name>
</gene>
<dbReference type="Proteomes" id="UP000789831">
    <property type="component" value="Unassembled WGS sequence"/>
</dbReference>
<accession>A0A9N9HQV8</accession>
<keyword evidence="2" id="KW-1185">Reference proteome</keyword>
<sequence>NSACNGRTLKPGSAIRIEPIHIYLNLFDPIHIYPDLFDPI</sequence>